<evidence type="ECO:0000313" key="2">
    <source>
        <dbReference type="Proteomes" id="UP000327013"/>
    </source>
</evidence>
<reference evidence="1 2" key="1">
    <citation type="submission" date="2019-06" db="EMBL/GenBank/DDBJ databases">
        <title>A chromosomal-level reference genome of Carpinus fangiana (Coryloideae, Betulaceae).</title>
        <authorList>
            <person name="Yang X."/>
            <person name="Wang Z."/>
            <person name="Zhang L."/>
            <person name="Hao G."/>
            <person name="Liu J."/>
            <person name="Yang Y."/>
        </authorList>
    </citation>
    <scope>NUCLEOTIDE SEQUENCE [LARGE SCALE GENOMIC DNA]</scope>
    <source>
        <strain evidence="1">Cfa_2016G</strain>
        <tissue evidence="1">Leaf</tissue>
    </source>
</reference>
<dbReference type="AlphaFoldDB" id="A0A5N6QZD7"/>
<gene>
    <name evidence="1" type="ORF">FH972_007925</name>
</gene>
<evidence type="ECO:0000313" key="1">
    <source>
        <dbReference type="EMBL" id="KAE8022092.1"/>
    </source>
</evidence>
<accession>A0A5N6QZD7</accession>
<proteinExistence type="predicted"/>
<protein>
    <submittedName>
        <fullName evidence="1">Uncharacterized protein</fullName>
    </submittedName>
</protein>
<keyword evidence="2" id="KW-1185">Reference proteome</keyword>
<dbReference type="Proteomes" id="UP000327013">
    <property type="component" value="Chromosome 3"/>
</dbReference>
<sequence>MRVSDCGDSLATCNGTWISGRGVLGCAWISGNPVRKFGERKSRVNLWRNKSQASRLAALAVQCWGDSHDWSRINYSNQNTMAFISFVFRIHVHCSAAMLLREDIWHKSSSSAFANGTIASFIAVTYFLQVKISTGNRNAKASFTDS</sequence>
<dbReference type="EMBL" id="CM017323">
    <property type="protein sequence ID" value="KAE8022092.1"/>
    <property type="molecule type" value="Genomic_DNA"/>
</dbReference>
<name>A0A5N6QZD7_9ROSI</name>
<organism evidence="1 2">
    <name type="scientific">Carpinus fangiana</name>
    <dbReference type="NCBI Taxonomy" id="176857"/>
    <lineage>
        <taxon>Eukaryota</taxon>
        <taxon>Viridiplantae</taxon>
        <taxon>Streptophyta</taxon>
        <taxon>Embryophyta</taxon>
        <taxon>Tracheophyta</taxon>
        <taxon>Spermatophyta</taxon>
        <taxon>Magnoliopsida</taxon>
        <taxon>eudicotyledons</taxon>
        <taxon>Gunneridae</taxon>
        <taxon>Pentapetalae</taxon>
        <taxon>rosids</taxon>
        <taxon>fabids</taxon>
        <taxon>Fagales</taxon>
        <taxon>Betulaceae</taxon>
        <taxon>Carpinus</taxon>
    </lineage>
</organism>